<dbReference type="RefSeq" id="WP_110607663.1">
    <property type="nucleotide sequence ID" value="NZ_PDOD01000001.1"/>
</dbReference>
<comment type="similarity">
    <text evidence="2">Belongs to the EamA transporter family.</text>
</comment>
<keyword evidence="6 7" id="KW-0472">Membrane</keyword>
<accession>A0A323TGS5</accession>
<keyword evidence="10" id="KW-1185">Reference proteome</keyword>
<evidence type="ECO:0000256" key="5">
    <source>
        <dbReference type="ARBA" id="ARBA00022989"/>
    </source>
</evidence>
<dbReference type="SUPFAM" id="SSF103481">
    <property type="entry name" value="Multidrug resistance efflux transporter EmrE"/>
    <property type="match status" value="2"/>
</dbReference>
<comment type="subcellular location">
    <subcellularLocation>
        <location evidence="1">Cell membrane</location>
        <topology evidence="1">Multi-pass membrane protein</topology>
    </subcellularLocation>
</comment>
<feature type="transmembrane region" description="Helical" evidence="7">
    <location>
        <begin position="31"/>
        <end position="54"/>
    </location>
</feature>
<sequence>MHPYILLTMAMLFFSGNFIVGKSFEGTIPPFTLAFFRFASGALILLPLCYKTLYQQRLLWKKEWKPLLGLSISGIVLFNASLYLAVNYTSSINASIVDALTPAVAAVLGFLILRESLTKIQLFGIVLSFSGILWIISKGSWQVFASLSFNIGDIIMLFGIICWAVYSIIIKRHSFKFPPIAGLVVTMVIGTTILVPVAIIETIYLGIPHLFQWKVLLGIAYIGIFPSAISLLLWYRGVGEIGPAKASVFFNLVPIFTTIMAITLLGETFTYHQLLGGVIVIFGVYLSTKAPVKIKEVPS</sequence>
<dbReference type="InterPro" id="IPR050638">
    <property type="entry name" value="AA-Vitamin_Transporters"/>
</dbReference>
<feature type="domain" description="EamA" evidence="8">
    <location>
        <begin position="4"/>
        <end position="136"/>
    </location>
</feature>
<comment type="caution">
    <text evidence="9">The sequence shown here is derived from an EMBL/GenBank/DDBJ whole genome shotgun (WGS) entry which is preliminary data.</text>
</comment>
<evidence type="ECO:0000259" key="8">
    <source>
        <dbReference type="Pfam" id="PF00892"/>
    </source>
</evidence>
<keyword evidence="3" id="KW-1003">Cell membrane</keyword>
<dbReference type="InterPro" id="IPR037185">
    <property type="entry name" value="EmrE-like"/>
</dbReference>
<protein>
    <submittedName>
        <fullName evidence="9">EamA family transporter</fullName>
    </submittedName>
</protein>
<feature type="transmembrane region" description="Helical" evidence="7">
    <location>
        <begin position="181"/>
        <end position="207"/>
    </location>
</feature>
<evidence type="ECO:0000256" key="6">
    <source>
        <dbReference type="ARBA" id="ARBA00023136"/>
    </source>
</evidence>
<evidence type="ECO:0000256" key="7">
    <source>
        <dbReference type="SAM" id="Phobius"/>
    </source>
</evidence>
<dbReference type="OrthoDB" id="9805239at2"/>
<dbReference type="PANTHER" id="PTHR32322:SF18">
    <property type="entry name" value="S-ADENOSYLMETHIONINE_S-ADENOSYLHOMOCYSTEINE TRANSPORTER"/>
    <property type="match status" value="1"/>
</dbReference>
<dbReference type="Pfam" id="PF00892">
    <property type="entry name" value="EamA"/>
    <property type="match status" value="2"/>
</dbReference>
<evidence type="ECO:0000256" key="2">
    <source>
        <dbReference type="ARBA" id="ARBA00007362"/>
    </source>
</evidence>
<keyword evidence="5 7" id="KW-1133">Transmembrane helix</keyword>
<keyword evidence="4 7" id="KW-0812">Transmembrane</keyword>
<feature type="transmembrane region" description="Helical" evidence="7">
    <location>
        <begin position="120"/>
        <end position="137"/>
    </location>
</feature>
<feature type="transmembrane region" description="Helical" evidence="7">
    <location>
        <begin position="271"/>
        <end position="288"/>
    </location>
</feature>
<evidence type="ECO:0000313" key="10">
    <source>
        <dbReference type="Proteomes" id="UP000248214"/>
    </source>
</evidence>
<proteinExistence type="inferred from homology"/>
<name>A0A323TGS5_9BACI</name>
<feature type="transmembrane region" description="Helical" evidence="7">
    <location>
        <begin position="247"/>
        <end position="265"/>
    </location>
</feature>
<organism evidence="9 10">
    <name type="scientific">Salipaludibacillus keqinensis</name>
    <dbReference type="NCBI Taxonomy" id="2045207"/>
    <lineage>
        <taxon>Bacteria</taxon>
        <taxon>Bacillati</taxon>
        <taxon>Bacillota</taxon>
        <taxon>Bacilli</taxon>
        <taxon>Bacillales</taxon>
        <taxon>Bacillaceae</taxon>
    </lineage>
</organism>
<evidence type="ECO:0000256" key="1">
    <source>
        <dbReference type="ARBA" id="ARBA00004651"/>
    </source>
</evidence>
<feature type="transmembrane region" description="Helical" evidence="7">
    <location>
        <begin position="213"/>
        <end position="235"/>
    </location>
</feature>
<feature type="transmembrane region" description="Helical" evidence="7">
    <location>
        <begin position="143"/>
        <end position="169"/>
    </location>
</feature>
<dbReference type="Proteomes" id="UP000248214">
    <property type="component" value="Unassembled WGS sequence"/>
</dbReference>
<reference evidence="9 10" key="1">
    <citation type="submission" date="2017-10" db="EMBL/GenBank/DDBJ databases">
        <title>Bacillus sp. nov., a halophilic bacterium isolated from a Keqin Lake.</title>
        <authorList>
            <person name="Wang H."/>
        </authorList>
    </citation>
    <scope>NUCLEOTIDE SEQUENCE [LARGE SCALE GENOMIC DNA]</scope>
    <source>
        <strain evidence="9 10">KQ-12</strain>
    </source>
</reference>
<dbReference type="GO" id="GO:0005886">
    <property type="term" value="C:plasma membrane"/>
    <property type="evidence" value="ECO:0007669"/>
    <property type="project" value="UniProtKB-SubCell"/>
</dbReference>
<feature type="transmembrane region" description="Helical" evidence="7">
    <location>
        <begin position="66"/>
        <end position="86"/>
    </location>
</feature>
<dbReference type="PANTHER" id="PTHR32322">
    <property type="entry name" value="INNER MEMBRANE TRANSPORTER"/>
    <property type="match status" value="1"/>
</dbReference>
<evidence type="ECO:0000256" key="4">
    <source>
        <dbReference type="ARBA" id="ARBA00022692"/>
    </source>
</evidence>
<gene>
    <name evidence="9" type="ORF">CR194_00345</name>
</gene>
<feature type="domain" description="EamA" evidence="8">
    <location>
        <begin position="151"/>
        <end position="287"/>
    </location>
</feature>
<dbReference type="Gene3D" id="1.10.3730.20">
    <property type="match status" value="1"/>
</dbReference>
<dbReference type="AlphaFoldDB" id="A0A323TGS5"/>
<dbReference type="InterPro" id="IPR000620">
    <property type="entry name" value="EamA_dom"/>
</dbReference>
<evidence type="ECO:0000313" key="9">
    <source>
        <dbReference type="EMBL" id="PYZ94028.1"/>
    </source>
</evidence>
<dbReference type="EMBL" id="PDOD01000001">
    <property type="protein sequence ID" value="PYZ94028.1"/>
    <property type="molecule type" value="Genomic_DNA"/>
</dbReference>
<feature type="transmembrane region" description="Helical" evidence="7">
    <location>
        <begin position="92"/>
        <end position="113"/>
    </location>
</feature>
<evidence type="ECO:0000256" key="3">
    <source>
        <dbReference type="ARBA" id="ARBA00022475"/>
    </source>
</evidence>